<reference evidence="2 3" key="1">
    <citation type="submission" date="2019-08" db="EMBL/GenBank/DDBJ databases">
        <authorList>
            <person name="Liang Q."/>
        </authorList>
    </citation>
    <scope>NUCLEOTIDE SEQUENCE [LARGE SCALE GENOMIC DNA]</scope>
    <source>
        <strain evidence="2 3">V1718</strain>
    </source>
</reference>
<protein>
    <submittedName>
        <fullName evidence="2">Uncharacterized protein</fullName>
    </submittedName>
</protein>
<evidence type="ECO:0000256" key="1">
    <source>
        <dbReference type="SAM" id="SignalP"/>
    </source>
</evidence>
<name>A0A5B8XQ26_9DELT</name>
<feature type="signal peptide" evidence="1">
    <location>
        <begin position="1"/>
        <end position="20"/>
    </location>
</feature>
<gene>
    <name evidence="2" type="ORF">FRD01_09040</name>
</gene>
<evidence type="ECO:0000313" key="2">
    <source>
        <dbReference type="EMBL" id="QED27381.1"/>
    </source>
</evidence>
<keyword evidence="1" id="KW-0732">Signal</keyword>
<dbReference type="RefSeq" id="WP_146959066.1">
    <property type="nucleotide sequence ID" value="NZ_CP042467.1"/>
</dbReference>
<dbReference type="EMBL" id="CP042467">
    <property type="protein sequence ID" value="QED27381.1"/>
    <property type="molecule type" value="Genomic_DNA"/>
</dbReference>
<accession>A0A5B8XQ26</accession>
<dbReference type="KEGG" id="bbae:FRD01_09040"/>
<evidence type="ECO:0000313" key="3">
    <source>
        <dbReference type="Proteomes" id="UP000321595"/>
    </source>
</evidence>
<dbReference type="Proteomes" id="UP000321595">
    <property type="component" value="Chromosome"/>
</dbReference>
<organism evidence="2 3">
    <name type="scientific">Microvenator marinus</name>
    <dbReference type="NCBI Taxonomy" id="2600177"/>
    <lineage>
        <taxon>Bacteria</taxon>
        <taxon>Deltaproteobacteria</taxon>
        <taxon>Bradymonadales</taxon>
        <taxon>Microvenatoraceae</taxon>
        <taxon>Microvenator</taxon>
    </lineage>
</organism>
<dbReference type="AlphaFoldDB" id="A0A5B8XQ26"/>
<proteinExistence type="predicted"/>
<dbReference type="PROSITE" id="PS51257">
    <property type="entry name" value="PROKAR_LIPOPROTEIN"/>
    <property type="match status" value="1"/>
</dbReference>
<dbReference type="OrthoDB" id="5508840at2"/>
<sequence>MKLLTLLVLSSLALFSTSCGDDEALFTSGQVSVKLNLKEGDVVSERLEDRKNISTESSNPYGAFLNEVDRTFGDSPREIRVEEVSIEISETKDDVATFADLWPQEFEVFFAADDSVSGYTIATASSATNVGPITMTLDENVNRQEVQDLLNSGNFRVGVRGNTEQTSSAKFDTTLNITTAFGVYER</sequence>
<keyword evidence="3" id="KW-1185">Reference proteome</keyword>
<feature type="chain" id="PRO_5022930041" evidence="1">
    <location>
        <begin position="21"/>
        <end position="186"/>
    </location>
</feature>